<protein>
    <submittedName>
        <fullName evidence="1">Uncharacterized protein</fullName>
    </submittedName>
</protein>
<feature type="non-terminal residue" evidence="1">
    <location>
        <position position="1"/>
    </location>
</feature>
<gene>
    <name evidence="1" type="ORF">EJB05_55048</name>
</gene>
<evidence type="ECO:0000313" key="1">
    <source>
        <dbReference type="EMBL" id="TVT99618.1"/>
    </source>
</evidence>
<dbReference type="EMBL" id="RWGY01000696">
    <property type="protein sequence ID" value="TVT99618.1"/>
    <property type="molecule type" value="Genomic_DNA"/>
</dbReference>
<proteinExistence type="predicted"/>
<accession>A0A5J9SKT7</accession>
<dbReference type="AlphaFoldDB" id="A0A5J9SKT7"/>
<evidence type="ECO:0000313" key="2">
    <source>
        <dbReference type="Proteomes" id="UP000324897"/>
    </source>
</evidence>
<dbReference type="Gramene" id="TVT99618">
    <property type="protein sequence ID" value="TVT99618"/>
    <property type="gene ID" value="EJB05_55048"/>
</dbReference>
<reference evidence="1 2" key="1">
    <citation type="journal article" date="2019" name="Sci. Rep.">
        <title>A high-quality genome of Eragrostis curvula grass provides insights into Poaceae evolution and supports new strategies to enhance forage quality.</title>
        <authorList>
            <person name="Carballo J."/>
            <person name="Santos B.A.C.M."/>
            <person name="Zappacosta D."/>
            <person name="Garbus I."/>
            <person name="Selva J.P."/>
            <person name="Gallo C.A."/>
            <person name="Diaz A."/>
            <person name="Albertini E."/>
            <person name="Caccamo M."/>
            <person name="Echenique V."/>
        </authorList>
    </citation>
    <scope>NUCLEOTIDE SEQUENCE [LARGE SCALE GENOMIC DNA]</scope>
    <source>
        <strain evidence="2">cv. Victoria</strain>
        <tissue evidence="1">Leaf</tissue>
    </source>
</reference>
<keyword evidence="2" id="KW-1185">Reference proteome</keyword>
<comment type="caution">
    <text evidence="1">The sequence shown here is derived from an EMBL/GenBank/DDBJ whole genome shotgun (WGS) entry which is preliminary data.</text>
</comment>
<sequence>MAVQIGRLGTGGGATEIALASVALEHVAILRQLNVIADEENMESAALLHKAKRILRHRTD</sequence>
<dbReference type="Proteomes" id="UP000324897">
    <property type="component" value="Unassembled WGS sequence"/>
</dbReference>
<organism evidence="1 2">
    <name type="scientific">Eragrostis curvula</name>
    <name type="common">weeping love grass</name>
    <dbReference type="NCBI Taxonomy" id="38414"/>
    <lineage>
        <taxon>Eukaryota</taxon>
        <taxon>Viridiplantae</taxon>
        <taxon>Streptophyta</taxon>
        <taxon>Embryophyta</taxon>
        <taxon>Tracheophyta</taxon>
        <taxon>Spermatophyta</taxon>
        <taxon>Magnoliopsida</taxon>
        <taxon>Liliopsida</taxon>
        <taxon>Poales</taxon>
        <taxon>Poaceae</taxon>
        <taxon>PACMAD clade</taxon>
        <taxon>Chloridoideae</taxon>
        <taxon>Eragrostideae</taxon>
        <taxon>Eragrostidinae</taxon>
        <taxon>Eragrostis</taxon>
    </lineage>
</organism>
<name>A0A5J9SKT7_9POAL</name>